<evidence type="ECO:0000313" key="2">
    <source>
        <dbReference type="Proteomes" id="UP000287972"/>
    </source>
</evidence>
<reference evidence="1 2" key="1">
    <citation type="submission" date="2017-06" db="EMBL/GenBank/DDBJ databases">
        <title>Comparative genomic analysis of Ambrosia Fusariam Clade fungi.</title>
        <authorList>
            <person name="Stajich J.E."/>
            <person name="Carrillo J."/>
            <person name="Kijimoto T."/>
            <person name="Eskalen A."/>
            <person name="O'Donnell K."/>
            <person name="Kasson M."/>
        </authorList>
    </citation>
    <scope>NUCLEOTIDE SEQUENCE [LARGE SCALE GENOMIC DNA]</scope>
    <source>
        <strain evidence="1 2">NRRL62606</strain>
    </source>
</reference>
<protein>
    <submittedName>
        <fullName evidence="1">Uncharacterized protein</fullName>
    </submittedName>
</protein>
<dbReference type="AlphaFoldDB" id="A0A428NGG1"/>
<dbReference type="EMBL" id="NKCL01001398">
    <property type="protein sequence ID" value="RSL39862.1"/>
    <property type="molecule type" value="Genomic_DNA"/>
</dbReference>
<organism evidence="1 2">
    <name type="scientific">Fusarium floridanum</name>
    <dbReference type="NCBI Taxonomy" id="1325733"/>
    <lineage>
        <taxon>Eukaryota</taxon>
        <taxon>Fungi</taxon>
        <taxon>Dikarya</taxon>
        <taxon>Ascomycota</taxon>
        <taxon>Pezizomycotina</taxon>
        <taxon>Sordariomycetes</taxon>
        <taxon>Hypocreomycetidae</taxon>
        <taxon>Hypocreales</taxon>
        <taxon>Nectriaceae</taxon>
        <taxon>Fusarium</taxon>
        <taxon>Fusarium solani species complex</taxon>
    </lineage>
</organism>
<evidence type="ECO:0000313" key="1">
    <source>
        <dbReference type="EMBL" id="RSL39862.1"/>
    </source>
</evidence>
<dbReference type="Proteomes" id="UP000287972">
    <property type="component" value="Unassembled WGS sequence"/>
</dbReference>
<comment type="caution">
    <text evidence="1">The sequence shown here is derived from an EMBL/GenBank/DDBJ whole genome shotgun (WGS) entry which is preliminary data.</text>
</comment>
<sequence length="267" mass="30116">ARGYVESLDLDESLLLRRDELMRISQRMIQVSREIADQKEDKVHYQDFLDRSFQVIGTRTATKLVGPSTYVFVAEPRTLTITNFLGVQNIININYRRDLPRGLTFLDPLFRGRPSLTKKRLNSPSFTMLLKQPASTTVALTEAVYDALPDFPLACEASIDDKDNGRRRILVEYGEGGFWRRGPLHLGLGSDMRNEASKTSVEERLILEAERKDLRAWFGLDSCGLRRAQHDIFKLNLGCPVASCCFAAASASPFSSLGIFQISIRIP</sequence>
<name>A0A428NGG1_9HYPO</name>
<keyword evidence="2" id="KW-1185">Reference proteome</keyword>
<accession>A0A428NGG1</accession>
<feature type="non-terminal residue" evidence="1">
    <location>
        <position position="1"/>
    </location>
</feature>
<gene>
    <name evidence="1" type="ORF">CEP51_016763</name>
</gene>
<proteinExistence type="predicted"/>